<gene>
    <name evidence="2" type="ORF">BA177_00450</name>
</gene>
<name>A0A193LBK8_9GAMM</name>
<dbReference type="InterPro" id="IPR003779">
    <property type="entry name" value="CMD-like"/>
</dbReference>
<dbReference type="InterPro" id="IPR004675">
    <property type="entry name" value="AhpD_core"/>
</dbReference>
<dbReference type="Pfam" id="PF02627">
    <property type="entry name" value="CMD"/>
    <property type="match status" value="1"/>
</dbReference>
<keyword evidence="2" id="KW-0575">Peroxidase</keyword>
<dbReference type="NCBIfam" id="TIGR00778">
    <property type="entry name" value="ahpD_dom"/>
    <property type="match status" value="1"/>
</dbReference>
<dbReference type="AlphaFoldDB" id="A0A193LBK8"/>
<dbReference type="KEGG" id="woc:BA177_00450"/>
<protein>
    <submittedName>
        <fullName evidence="2">Peroxidase</fullName>
    </submittedName>
</protein>
<evidence type="ECO:0000259" key="1">
    <source>
        <dbReference type="Pfam" id="PF02627"/>
    </source>
</evidence>
<feature type="domain" description="Carboxymuconolactone decarboxylase-like" evidence="1">
    <location>
        <begin position="41"/>
        <end position="105"/>
    </location>
</feature>
<dbReference type="SUPFAM" id="SSF69118">
    <property type="entry name" value="AhpD-like"/>
    <property type="match status" value="1"/>
</dbReference>
<dbReference type="RefSeq" id="WP_068611741.1">
    <property type="nucleotide sequence ID" value="NZ_CP016268.1"/>
</dbReference>
<accession>A0A193LBK8</accession>
<dbReference type="PANTHER" id="PTHR35446">
    <property type="entry name" value="SI:CH211-175M2.5"/>
    <property type="match status" value="1"/>
</dbReference>
<dbReference type="InterPro" id="IPR010195">
    <property type="entry name" value="Uncharacterised_peroxidase-rel"/>
</dbReference>
<organism evidence="2 3">
    <name type="scientific">Woeseia oceani</name>
    <dbReference type="NCBI Taxonomy" id="1548547"/>
    <lineage>
        <taxon>Bacteria</taxon>
        <taxon>Pseudomonadati</taxon>
        <taxon>Pseudomonadota</taxon>
        <taxon>Gammaproteobacteria</taxon>
        <taxon>Woeseiales</taxon>
        <taxon>Woeseiaceae</taxon>
        <taxon>Woeseia</taxon>
    </lineage>
</organism>
<dbReference type="GO" id="GO:0051920">
    <property type="term" value="F:peroxiredoxin activity"/>
    <property type="evidence" value="ECO:0007669"/>
    <property type="project" value="InterPro"/>
</dbReference>
<reference evidence="2 3" key="1">
    <citation type="submission" date="2016-06" db="EMBL/GenBank/DDBJ databases">
        <title>Complete genome sequence of a deep-branching marine Gamma Proteobacterium Woeseia oceani type strain XK5.</title>
        <authorList>
            <person name="Mu D."/>
            <person name="Du Z."/>
        </authorList>
    </citation>
    <scope>NUCLEOTIDE SEQUENCE [LARGE SCALE GENOMIC DNA]</scope>
    <source>
        <strain evidence="2 3">XK5</strain>
    </source>
</reference>
<dbReference type="OrthoDB" id="9808310at2"/>
<keyword evidence="2" id="KW-0560">Oxidoreductase</keyword>
<dbReference type="STRING" id="1548547.BA177_00450"/>
<sequence length="187" mass="20551">MAWIDEVSIDDADDKLGRIYAALIEQRGKISNIMQVQSLNPEAMQNHLDLYMTIMFGKSGLSRAEREAIAVVVSASNECAYCVQHHAEALRRYVKDDDTVQALCSADNLDSLEPRLGNIAMHAEKLTTAPGAMTDSDLHDLRAVGLSDRDILDLTLIVGYFNFVNRIALGLGVAYSADELSGYRDDA</sequence>
<dbReference type="Gene3D" id="1.20.1290.10">
    <property type="entry name" value="AhpD-like"/>
    <property type="match status" value="1"/>
</dbReference>
<dbReference type="InterPro" id="IPR029032">
    <property type="entry name" value="AhpD-like"/>
</dbReference>
<proteinExistence type="predicted"/>
<dbReference type="EMBL" id="CP016268">
    <property type="protein sequence ID" value="ANO49887.1"/>
    <property type="molecule type" value="Genomic_DNA"/>
</dbReference>
<dbReference type="NCBIfam" id="TIGR01926">
    <property type="entry name" value="peroxid_rel"/>
    <property type="match status" value="1"/>
</dbReference>
<dbReference type="Proteomes" id="UP000092695">
    <property type="component" value="Chromosome"/>
</dbReference>
<dbReference type="PANTHER" id="PTHR35446:SF2">
    <property type="entry name" value="CARBOXYMUCONOLACTONE DECARBOXYLASE-LIKE DOMAIN-CONTAINING PROTEIN"/>
    <property type="match status" value="1"/>
</dbReference>
<evidence type="ECO:0000313" key="2">
    <source>
        <dbReference type="EMBL" id="ANO49887.1"/>
    </source>
</evidence>
<evidence type="ECO:0000313" key="3">
    <source>
        <dbReference type="Proteomes" id="UP000092695"/>
    </source>
</evidence>
<keyword evidence="3" id="KW-1185">Reference proteome</keyword>